<dbReference type="Pfam" id="PF02682">
    <property type="entry name" value="CT_C_D"/>
    <property type="match status" value="1"/>
</dbReference>
<name>A0A382ZWT5_9ZZZZ</name>
<dbReference type="SUPFAM" id="SSF160467">
    <property type="entry name" value="PH0987 N-terminal domain-like"/>
    <property type="match status" value="1"/>
</dbReference>
<evidence type="ECO:0000259" key="4">
    <source>
        <dbReference type="SMART" id="SM00796"/>
    </source>
</evidence>
<evidence type="ECO:0000313" key="5">
    <source>
        <dbReference type="EMBL" id="SVE00116.1"/>
    </source>
</evidence>
<evidence type="ECO:0000256" key="1">
    <source>
        <dbReference type="ARBA" id="ARBA00022741"/>
    </source>
</evidence>
<dbReference type="InterPro" id="IPR029000">
    <property type="entry name" value="Cyclophilin-like_dom_sf"/>
</dbReference>
<dbReference type="Gene3D" id="3.30.1360.40">
    <property type="match status" value="1"/>
</dbReference>
<feature type="domain" description="Carboxyltransferase" evidence="4">
    <location>
        <begin position="2"/>
        <end position="160"/>
    </location>
</feature>
<dbReference type="EMBL" id="UINC01187408">
    <property type="protein sequence ID" value="SVE00116.1"/>
    <property type="molecule type" value="Genomic_DNA"/>
</dbReference>
<evidence type="ECO:0000256" key="2">
    <source>
        <dbReference type="ARBA" id="ARBA00022801"/>
    </source>
</evidence>
<dbReference type="PANTHER" id="PTHR34698:SF2">
    <property type="entry name" value="5-OXOPROLINASE SUBUNIT B"/>
    <property type="match status" value="1"/>
</dbReference>
<keyword evidence="2" id="KW-0378">Hydrolase</keyword>
<evidence type="ECO:0000256" key="3">
    <source>
        <dbReference type="ARBA" id="ARBA00022840"/>
    </source>
</evidence>
<dbReference type="Gene3D" id="2.40.100.10">
    <property type="entry name" value="Cyclophilin-like"/>
    <property type="match status" value="1"/>
</dbReference>
<dbReference type="PANTHER" id="PTHR34698">
    <property type="entry name" value="5-OXOPROLINASE SUBUNIT B"/>
    <property type="match status" value="1"/>
</dbReference>
<proteinExistence type="predicted"/>
<gene>
    <name evidence="5" type="ORF">METZ01_LOCUS452970</name>
</gene>
<feature type="non-terminal residue" evidence="5">
    <location>
        <position position="160"/>
    </location>
</feature>
<keyword evidence="1" id="KW-0547">Nucleotide-binding</keyword>
<dbReference type="SMART" id="SM00796">
    <property type="entry name" value="AHS1"/>
    <property type="match status" value="1"/>
</dbReference>
<organism evidence="5">
    <name type="scientific">marine metagenome</name>
    <dbReference type="NCBI Taxonomy" id="408172"/>
    <lineage>
        <taxon>unclassified sequences</taxon>
        <taxon>metagenomes</taxon>
        <taxon>ecological metagenomes</taxon>
    </lineage>
</organism>
<accession>A0A382ZWT5</accession>
<sequence length="160" mass="17562">MNAHVVAIAARLRHEQIDGVRDVISSYASITVCFDPLRTDLESLTSTITRHVTTTTPVLATSRPPREIPVCYGGVYGPDIEAVANYADCSTDDVVRLHSEVYYRVYLLGFVPGFAYMAKVNERIAMPRRETPRVSVLARSVGIADCQTGIYPSATPGGWQ</sequence>
<dbReference type="InterPro" id="IPR010016">
    <property type="entry name" value="PxpB"/>
</dbReference>
<dbReference type="SUPFAM" id="SSF50891">
    <property type="entry name" value="Cyclophilin-like"/>
    <property type="match status" value="1"/>
</dbReference>
<protein>
    <recommendedName>
        <fullName evidence="4">Carboxyltransferase domain-containing protein</fullName>
    </recommendedName>
</protein>
<reference evidence="5" key="1">
    <citation type="submission" date="2018-05" db="EMBL/GenBank/DDBJ databases">
        <authorList>
            <person name="Lanie J.A."/>
            <person name="Ng W.-L."/>
            <person name="Kazmierczak K.M."/>
            <person name="Andrzejewski T.M."/>
            <person name="Davidsen T.M."/>
            <person name="Wayne K.J."/>
            <person name="Tettelin H."/>
            <person name="Glass J.I."/>
            <person name="Rusch D."/>
            <person name="Podicherti R."/>
            <person name="Tsui H.-C.T."/>
            <person name="Winkler M.E."/>
        </authorList>
    </citation>
    <scope>NUCLEOTIDE SEQUENCE</scope>
</reference>
<dbReference type="GO" id="GO:0016787">
    <property type="term" value="F:hydrolase activity"/>
    <property type="evidence" value="ECO:0007669"/>
    <property type="project" value="UniProtKB-KW"/>
</dbReference>
<dbReference type="InterPro" id="IPR003833">
    <property type="entry name" value="CT_C_D"/>
</dbReference>
<keyword evidence="3" id="KW-0067">ATP-binding</keyword>
<dbReference type="GO" id="GO:0005524">
    <property type="term" value="F:ATP binding"/>
    <property type="evidence" value="ECO:0007669"/>
    <property type="project" value="UniProtKB-KW"/>
</dbReference>
<dbReference type="AlphaFoldDB" id="A0A382ZWT5"/>